<dbReference type="GeneID" id="100372311"/>
<dbReference type="Pfam" id="PF09772">
    <property type="entry name" value="Tmem26"/>
    <property type="match status" value="1"/>
</dbReference>
<dbReference type="InterPro" id="IPR019169">
    <property type="entry name" value="Transmembrane_26"/>
</dbReference>
<evidence type="ECO:0000313" key="3">
    <source>
        <dbReference type="RefSeq" id="XP_002733201.1"/>
    </source>
</evidence>
<feature type="transmembrane region" description="Helical" evidence="1">
    <location>
        <begin position="202"/>
        <end position="225"/>
    </location>
</feature>
<reference evidence="3" key="1">
    <citation type="submission" date="2025-08" db="UniProtKB">
        <authorList>
            <consortium name="RefSeq"/>
        </authorList>
    </citation>
    <scope>IDENTIFICATION</scope>
    <source>
        <tissue evidence="3">Testes</tissue>
    </source>
</reference>
<feature type="transmembrane region" description="Helical" evidence="1">
    <location>
        <begin position="7"/>
        <end position="28"/>
    </location>
</feature>
<sequence>MEFFGIVKAIITRLMFSVHGFISVWRVTDVKADPLYWLLLMSVLGLLFETIITLKLRKGHEWKWFCPSVLFYLGSVVPSLWILQIELHKEREVWMREAELAAISRGNCTAFSSDAEDHSAESLSEIFKGVTIPGFAFSSENWVLALQQLLLGLLILGRWMLPKGEITRDQLSQLLLVYIGMAADILEFSVETLKEDALQGQWVLTYLILAIWSWSLLQFCLVLTATKSRKPRMARASSESTFLPFVTRCEGGCRLWCESEVWAIMASIVMQDGPFLAMRMFLLIRYDVVNHMMIFFTCKNSLVLVLQVYRLVVLYIEKHPDRHSNSSRRYSDDLTQVGDKSADVPFIVSHGRDSDIGNLGNFSGFHTNYEREPVIEYQTSL</sequence>
<gene>
    <name evidence="3" type="primary">LOC100372311</name>
</gene>
<evidence type="ECO:0000313" key="2">
    <source>
        <dbReference type="Proteomes" id="UP000694865"/>
    </source>
</evidence>
<dbReference type="Proteomes" id="UP000694865">
    <property type="component" value="Unplaced"/>
</dbReference>
<feature type="transmembrane region" description="Helical" evidence="1">
    <location>
        <begin position="142"/>
        <end position="161"/>
    </location>
</feature>
<feature type="transmembrane region" description="Helical" evidence="1">
    <location>
        <begin position="64"/>
        <end position="85"/>
    </location>
</feature>
<name>A0ABM0GMH7_SACKO</name>
<feature type="transmembrane region" description="Helical" evidence="1">
    <location>
        <begin position="173"/>
        <end position="190"/>
    </location>
</feature>
<dbReference type="PANTHER" id="PTHR22168">
    <property type="entry name" value="TMEM26 PROTEIN"/>
    <property type="match status" value="1"/>
</dbReference>
<keyword evidence="1" id="KW-1133">Transmembrane helix</keyword>
<protein>
    <submittedName>
        <fullName evidence="3">Transmembrane protein 26-like</fullName>
    </submittedName>
</protein>
<evidence type="ECO:0000256" key="1">
    <source>
        <dbReference type="SAM" id="Phobius"/>
    </source>
</evidence>
<dbReference type="PANTHER" id="PTHR22168:SF7">
    <property type="entry name" value="TRANSMEMBRANE PROTEIN 26-LIKE"/>
    <property type="match status" value="1"/>
</dbReference>
<proteinExistence type="predicted"/>
<accession>A0ABM0GMH7</accession>
<feature type="transmembrane region" description="Helical" evidence="1">
    <location>
        <begin position="34"/>
        <end position="52"/>
    </location>
</feature>
<dbReference type="RefSeq" id="XP_002733201.1">
    <property type="nucleotide sequence ID" value="XM_002733155.1"/>
</dbReference>
<keyword evidence="2" id="KW-1185">Reference proteome</keyword>
<keyword evidence="1" id="KW-0812">Transmembrane</keyword>
<organism evidence="2 3">
    <name type="scientific">Saccoglossus kowalevskii</name>
    <name type="common">Acorn worm</name>
    <dbReference type="NCBI Taxonomy" id="10224"/>
    <lineage>
        <taxon>Eukaryota</taxon>
        <taxon>Metazoa</taxon>
        <taxon>Hemichordata</taxon>
        <taxon>Enteropneusta</taxon>
        <taxon>Harrimaniidae</taxon>
        <taxon>Saccoglossus</taxon>
    </lineage>
</organism>
<keyword evidence="1" id="KW-0472">Membrane</keyword>